<dbReference type="InterPro" id="IPR022214">
    <property type="entry name" value="MZT1"/>
</dbReference>
<dbReference type="EMBL" id="CP063407">
    <property type="protein sequence ID" value="QSZ33240.1"/>
    <property type="molecule type" value="Genomic_DNA"/>
</dbReference>
<evidence type="ECO:0000313" key="10">
    <source>
        <dbReference type="Proteomes" id="UP000672032"/>
    </source>
</evidence>
<protein>
    <recommendedName>
        <fullName evidence="5">Mitotic-spindle organizing protein 1</fullName>
    </recommendedName>
    <alternativeName>
        <fullName evidence="8">Mitotic-spindle organizing protein associated with a ring of gamma-tubulin 1</fullName>
    </alternativeName>
</protein>
<gene>
    <name evidence="9" type="ORF">DSL72_002828</name>
</gene>
<dbReference type="OrthoDB" id="48571at2759"/>
<dbReference type="GO" id="GO:0005819">
    <property type="term" value="C:spindle"/>
    <property type="evidence" value="ECO:0007669"/>
    <property type="project" value="TreeGrafter"/>
</dbReference>
<evidence type="ECO:0000256" key="4">
    <source>
        <dbReference type="ARBA" id="ARBA00011378"/>
    </source>
</evidence>
<dbReference type="Pfam" id="PF12554">
    <property type="entry name" value="MOZART1"/>
    <property type="match status" value="1"/>
</dbReference>
<dbReference type="GO" id="GO:0090307">
    <property type="term" value="P:mitotic spindle assembly"/>
    <property type="evidence" value="ECO:0007669"/>
    <property type="project" value="TreeGrafter"/>
</dbReference>
<dbReference type="Proteomes" id="UP000672032">
    <property type="component" value="Chromosome 3"/>
</dbReference>
<evidence type="ECO:0000256" key="6">
    <source>
        <dbReference type="ARBA" id="ARBA00022490"/>
    </source>
</evidence>
<dbReference type="AlphaFoldDB" id="A0A8A3PDS6"/>
<dbReference type="GO" id="GO:0051415">
    <property type="term" value="P:microtubule nucleation by interphase microtubule organizing center"/>
    <property type="evidence" value="ECO:0007669"/>
    <property type="project" value="TreeGrafter"/>
</dbReference>
<evidence type="ECO:0000256" key="1">
    <source>
        <dbReference type="ARBA" id="ARBA00003060"/>
    </source>
</evidence>
<keyword evidence="6" id="KW-0963">Cytoplasm</keyword>
<dbReference type="GO" id="GO:0000931">
    <property type="term" value="C:gamma-tubulin ring complex"/>
    <property type="evidence" value="ECO:0007669"/>
    <property type="project" value="InterPro"/>
</dbReference>
<keyword evidence="10" id="KW-1185">Reference proteome</keyword>
<keyword evidence="7" id="KW-0206">Cytoskeleton</keyword>
<evidence type="ECO:0000256" key="8">
    <source>
        <dbReference type="ARBA" id="ARBA00029810"/>
    </source>
</evidence>
<dbReference type="PANTHER" id="PTHR28520">
    <property type="entry name" value="MITOTIC-SPINDLE ORGANIZING PROTEIN 1"/>
    <property type="match status" value="1"/>
</dbReference>
<dbReference type="GO" id="GO:0044732">
    <property type="term" value="C:mitotic spindle pole body"/>
    <property type="evidence" value="ECO:0007669"/>
    <property type="project" value="TreeGrafter"/>
</dbReference>
<comment type="function">
    <text evidence="1">Required for gamma-tubulin complex recruitment to the microtubule organizing center (MTOC).</text>
</comment>
<reference evidence="9" key="1">
    <citation type="submission" date="2020-10" db="EMBL/GenBank/DDBJ databases">
        <title>Genome Sequence of Monilinia vaccinii-corymbosi Sheds Light on Mummy Berry Disease Infection of Blueberry and Mating Type.</title>
        <authorList>
            <person name="Yow A.G."/>
            <person name="Zhang Y."/>
            <person name="Bansal K."/>
            <person name="Eacker S.M."/>
            <person name="Sullivan S."/>
            <person name="Liachko I."/>
            <person name="Cubeta M.A."/>
            <person name="Rollins J.A."/>
            <person name="Ashrafi H."/>
        </authorList>
    </citation>
    <scope>NUCLEOTIDE SEQUENCE</scope>
    <source>
        <strain evidence="9">RL-1</strain>
    </source>
</reference>
<organism evidence="9 10">
    <name type="scientific">Monilinia vaccinii-corymbosi</name>
    <dbReference type="NCBI Taxonomy" id="61207"/>
    <lineage>
        <taxon>Eukaryota</taxon>
        <taxon>Fungi</taxon>
        <taxon>Dikarya</taxon>
        <taxon>Ascomycota</taxon>
        <taxon>Pezizomycotina</taxon>
        <taxon>Leotiomycetes</taxon>
        <taxon>Helotiales</taxon>
        <taxon>Sclerotiniaceae</taxon>
        <taxon>Monilinia</taxon>
    </lineage>
</organism>
<comment type="subunit">
    <text evidence="4">Part of the gamma-tubulin complex.</text>
</comment>
<dbReference type="GO" id="GO:0031021">
    <property type="term" value="C:interphase microtubule organizing center"/>
    <property type="evidence" value="ECO:0007669"/>
    <property type="project" value="TreeGrafter"/>
</dbReference>
<evidence type="ECO:0000256" key="7">
    <source>
        <dbReference type="ARBA" id="ARBA00023212"/>
    </source>
</evidence>
<evidence type="ECO:0000256" key="2">
    <source>
        <dbReference type="ARBA" id="ARBA00004317"/>
    </source>
</evidence>
<comment type="subcellular location">
    <subcellularLocation>
        <location evidence="2">Cytoplasm</location>
        <location evidence="2">Cytoskeleton</location>
        <location evidence="2">Microtubule organizing center</location>
        <location evidence="2">Spindle pole body</location>
    </subcellularLocation>
</comment>
<proteinExistence type="inferred from homology"/>
<evidence type="ECO:0000256" key="3">
    <source>
        <dbReference type="ARBA" id="ARBA00011015"/>
    </source>
</evidence>
<name>A0A8A3PDS6_9HELO</name>
<evidence type="ECO:0000313" key="9">
    <source>
        <dbReference type="EMBL" id="QSZ33240.1"/>
    </source>
</evidence>
<sequence length="83" mass="9054">MADPSQRPDKATNAAQARQVIDVFHEISTLLNAELDRGTLSICISLIENGVNPEALATVVRELRKDADEVRRQIADGGVGERK</sequence>
<evidence type="ECO:0000256" key="5">
    <source>
        <dbReference type="ARBA" id="ARBA00016992"/>
    </source>
</evidence>
<dbReference type="GO" id="GO:0033566">
    <property type="term" value="P:gamma-tubulin complex localization"/>
    <property type="evidence" value="ECO:0007669"/>
    <property type="project" value="InterPro"/>
</dbReference>
<dbReference type="PANTHER" id="PTHR28520:SF2">
    <property type="entry name" value="MITOTIC-SPINDLE ORGANIZING PROTEIN 1"/>
    <property type="match status" value="1"/>
</dbReference>
<comment type="similarity">
    <text evidence="3">Belongs to the MOZART1 family.</text>
</comment>
<accession>A0A8A3PDS6</accession>